<dbReference type="InterPro" id="IPR049398">
    <property type="entry name" value="ETF-QO/FixC_UQ-bd"/>
</dbReference>
<dbReference type="GO" id="GO:0004174">
    <property type="term" value="F:electron-transferring-flavoprotein dehydrogenase activity"/>
    <property type="evidence" value="ECO:0007669"/>
    <property type="project" value="UniProtKB-UniRule"/>
</dbReference>
<evidence type="ECO:0000259" key="15">
    <source>
        <dbReference type="PROSITE" id="PS51379"/>
    </source>
</evidence>
<proteinExistence type="predicted"/>
<evidence type="ECO:0000256" key="14">
    <source>
        <dbReference type="RuleBase" id="RU366068"/>
    </source>
</evidence>
<dbReference type="SUPFAM" id="SSF54862">
    <property type="entry name" value="4Fe-4S ferredoxins"/>
    <property type="match status" value="1"/>
</dbReference>
<dbReference type="InterPro" id="IPR017896">
    <property type="entry name" value="4Fe4S_Fe-S-bd"/>
</dbReference>
<dbReference type="HOGENOM" id="CLU_009667_4_1_6"/>
<evidence type="ECO:0000256" key="8">
    <source>
        <dbReference type="ARBA" id="ARBA00022982"/>
    </source>
</evidence>
<dbReference type="EMBL" id="APOL01000038">
    <property type="protein sequence ID" value="ENU32797.1"/>
    <property type="molecule type" value="Genomic_DNA"/>
</dbReference>
<dbReference type="EC" id="1.5.5.1" evidence="14"/>
<dbReference type="FunFam" id="3.30.70.20:FF:000012">
    <property type="entry name" value="Electron transfer flavoprotein-ubiquinone oxidoreductase, mitochondrial"/>
    <property type="match status" value="1"/>
</dbReference>
<evidence type="ECO:0000313" key="17">
    <source>
        <dbReference type="Proteomes" id="UP000018426"/>
    </source>
</evidence>
<keyword evidence="6 14" id="KW-0479">Metal-binding</keyword>
<dbReference type="InterPro" id="IPR007859">
    <property type="entry name" value="ETF-QO/FixX_C"/>
</dbReference>
<evidence type="ECO:0000256" key="9">
    <source>
        <dbReference type="ARBA" id="ARBA00023002"/>
    </source>
</evidence>
<keyword evidence="5 14" id="KW-0285">Flavoprotein</keyword>
<evidence type="ECO:0000256" key="2">
    <source>
        <dbReference type="ARBA" id="ARBA00002819"/>
    </source>
</evidence>
<keyword evidence="9 14" id="KW-0560">Oxidoreductase</keyword>
<comment type="cofactor">
    <cofactor evidence="14">
        <name>[4Fe-4S] cluster</name>
        <dbReference type="ChEBI" id="CHEBI:49883"/>
    </cofactor>
    <text evidence="14">Binds 1 [4Fe-4S] cluster.</text>
</comment>
<comment type="function">
    <text evidence="2 14">Accepts electrons from ETF and reduces ubiquinone.</text>
</comment>
<dbReference type="PATRIC" id="fig|1217671.3.peg.2212"/>
<protein>
    <recommendedName>
        <fullName evidence="14">Electron transfer flavoprotein-ubiquinone oxidoreductase</fullName>
        <shortName evidence="14">ETF-QO</shortName>
        <ecNumber evidence="14">1.5.5.1</ecNumber>
    </recommendedName>
</protein>
<dbReference type="SUPFAM" id="SSF54373">
    <property type="entry name" value="FAD-linked reductases, C-terminal domain"/>
    <property type="match status" value="1"/>
</dbReference>
<comment type="cofactor">
    <cofactor evidence="1 14">
        <name>FAD</name>
        <dbReference type="ChEBI" id="CHEBI:57692"/>
    </cofactor>
</comment>
<dbReference type="Pfam" id="PF01946">
    <property type="entry name" value="Thi4"/>
    <property type="match status" value="1"/>
</dbReference>
<dbReference type="Gene3D" id="3.30.70.20">
    <property type="match status" value="1"/>
</dbReference>
<dbReference type="Pfam" id="PF21162">
    <property type="entry name" value="ETFQO_UQ-bd"/>
    <property type="match status" value="1"/>
</dbReference>
<evidence type="ECO:0000256" key="5">
    <source>
        <dbReference type="ARBA" id="ARBA00022630"/>
    </source>
</evidence>
<dbReference type="PROSITE" id="PS51379">
    <property type="entry name" value="4FE4S_FER_2"/>
    <property type="match status" value="1"/>
</dbReference>
<keyword evidence="8 14" id="KW-0249">Electron transport</keyword>
<dbReference type="PANTHER" id="PTHR10617">
    <property type="entry name" value="ELECTRON TRANSFER FLAVOPROTEIN-UBIQUINONE OXIDOREDUCTASE"/>
    <property type="match status" value="1"/>
</dbReference>
<reference evidence="16 17" key="1">
    <citation type="submission" date="2013-02" db="EMBL/GenBank/DDBJ databases">
        <title>The Genome Sequence of Acinetobacter parvus NIPH 1103.</title>
        <authorList>
            <consortium name="The Broad Institute Genome Sequencing Platform"/>
            <consortium name="The Broad Institute Genome Sequencing Center for Infectious Disease"/>
            <person name="Cerqueira G."/>
            <person name="Feldgarden M."/>
            <person name="Courvalin P."/>
            <person name="Perichon B."/>
            <person name="Grillot-Courvalin C."/>
            <person name="Clermont D."/>
            <person name="Rocha E."/>
            <person name="Yoon E.-J."/>
            <person name="Nemec A."/>
            <person name="Walker B."/>
            <person name="Young S.K."/>
            <person name="Zeng Q."/>
            <person name="Gargeya S."/>
            <person name="Fitzgerald M."/>
            <person name="Haas B."/>
            <person name="Abouelleil A."/>
            <person name="Alvarado L."/>
            <person name="Arachchi H.M."/>
            <person name="Berlin A.M."/>
            <person name="Chapman S.B."/>
            <person name="Dewar J."/>
            <person name="Goldberg J."/>
            <person name="Griggs A."/>
            <person name="Gujja S."/>
            <person name="Hansen M."/>
            <person name="Howarth C."/>
            <person name="Imamovic A."/>
            <person name="Larimer J."/>
            <person name="McCowan C."/>
            <person name="Murphy C."/>
            <person name="Neiman D."/>
            <person name="Pearson M."/>
            <person name="Priest M."/>
            <person name="Roberts A."/>
            <person name="Saif S."/>
            <person name="Shea T."/>
            <person name="Sisk P."/>
            <person name="Sykes S."/>
            <person name="Wortman J."/>
            <person name="Nusbaum C."/>
            <person name="Birren B."/>
        </authorList>
    </citation>
    <scope>NUCLEOTIDE SEQUENCE [LARGE SCALE GENOMIC DNA]</scope>
    <source>
        <strain evidence="16 17">NIPH 1103</strain>
    </source>
</reference>
<dbReference type="SUPFAM" id="SSF51905">
    <property type="entry name" value="FAD/NAD(P)-binding domain"/>
    <property type="match status" value="1"/>
</dbReference>
<dbReference type="InterPro" id="IPR036188">
    <property type="entry name" value="FAD/NAD-bd_sf"/>
</dbReference>
<evidence type="ECO:0000256" key="13">
    <source>
        <dbReference type="ARBA" id="ARBA00052682"/>
    </source>
</evidence>
<organism evidence="16 17">
    <name type="scientific">Acinetobacter parvus NIPH 1103</name>
    <dbReference type="NCBI Taxonomy" id="1217671"/>
    <lineage>
        <taxon>Bacteria</taxon>
        <taxon>Pseudomonadati</taxon>
        <taxon>Pseudomonadota</taxon>
        <taxon>Gammaproteobacteria</taxon>
        <taxon>Moraxellales</taxon>
        <taxon>Moraxellaceae</taxon>
        <taxon>Acinetobacter</taxon>
    </lineage>
</organism>
<dbReference type="AlphaFoldDB" id="N8RFA8"/>
<evidence type="ECO:0000256" key="12">
    <source>
        <dbReference type="ARBA" id="ARBA00023075"/>
    </source>
</evidence>
<evidence type="ECO:0000256" key="3">
    <source>
        <dbReference type="ARBA" id="ARBA00022448"/>
    </source>
</evidence>
<dbReference type="GO" id="GO:0051539">
    <property type="term" value="F:4 iron, 4 sulfur cluster binding"/>
    <property type="evidence" value="ECO:0007669"/>
    <property type="project" value="UniProtKB-UniRule"/>
</dbReference>
<dbReference type="PRINTS" id="PR00420">
    <property type="entry name" value="RNGMNOXGNASE"/>
</dbReference>
<keyword evidence="11 14" id="KW-0411">Iron-sulfur</keyword>
<dbReference type="Gene3D" id="3.50.50.60">
    <property type="entry name" value="FAD/NAD(P)-binding domain"/>
    <property type="match status" value="1"/>
</dbReference>
<dbReference type="InterPro" id="IPR040156">
    <property type="entry name" value="ETF-QO"/>
</dbReference>
<comment type="catalytic activity">
    <reaction evidence="13 14">
        <text>a ubiquinone + reduced [electron-transfer flavoprotein] = a ubiquinol + oxidized [electron-transfer flavoprotein] + H(+)</text>
        <dbReference type="Rhea" id="RHEA:24052"/>
        <dbReference type="Rhea" id="RHEA-COMP:9565"/>
        <dbReference type="Rhea" id="RHEA-COMP:9566"/>
        <dbReference type="Rhea" id="RHEA-COMP:10685"/>
        <dbReference type="Rhea" id="RHEA-COMP:10686"/>
        <dbReference type="ChEBI" id="CHEBI:15378"/>
        <dbReference type="ChEBI" id="CHEBI:16389"/>
        <dbReference type="ChEBI" id="CHEBI:17976"/>
        <dbReference type="ChEBI" id="CHEBI:57692"/>
        <dbReference type="ChEBI" id="CHEBI:58307"/>
        <dbReference type="EC" id="1.5.5.1"/>
    </reaction>
</comment>
<evidence type="ECO:0000256" key="11">
    <source>
        <dbReference type="ARBA" id="ARBA00023014"/>
    </source>
</evidence>
<keyword evidence="4" id="KW-0004">4Fe-4S</keyword>
<dbReference type="STRING" id="134533.GCA_001485085_00116"/>
<accession>N8RFA8</accession>
<evidence type="ECO:0000256" key="4">
    <source>
        <dbReference type="ARBA" id="ARBA00022485"/>
    </source>
</evidence>
<evidence type="ECO:0000256" key="7">
    <source>
        <dbReference type="ARBA" id="ARBA00022827"/>
    </source>
</evidence>
<keyword evidence="3 14" id="KW-0813">Transport</keyword>
<dbReference type="RefSeq" id="WP_004674472.1">
    <property type="nucleotide sequence ID" value="NZ_KB849217.1"/>
</dbReference>
<evidence type="ECO:0000256" key="10">
    <source>
        <dbReference type="ARBA" id="ARBA00023004"/>
    </source>
</evidence>
<gene>
    <name evidence="16" type="ORF">F989_02247</name>
</gene>
<keyword evidence="12 14" id="KW-0830">Ubiquinone</keyword>
<keyword evidence="10 14" id="KW-0408">Iron</keyword>
<dbReference type="GO" id="GO:0046872">
    <property type="term" value="F:metal ion binding"/>
    <property type="evidence" value="ECO:0007669"/>
    <property type="project" value="UniProtKB-KW"/>
</dbReference>
<feature type="domain" description="4Fe-4S ferredoxin-type" evidence="15">
    <location>
        <begin position="530"/>
        <end position="559"/>
    </location>
</feature>
<dbReference type="Proteomes" id="UP000018426">
    <property type="component" value="Unassembled WGS sequence"/>
</dbReference>
<evidence type="ECO:0000256" key="1">
    <source>
        <dbReference type="ARBA" id="ARBA00001974"/>
    </source>
</evidence>
<evidence type="ECO:0000313" key="16">
    <source>
        <dbReference type="EMBL" id="ENU32797.1"/>
    </source>
</evidence>
<name>N8RFA8_9GAMM</name>
<dbReference type="Pfam" id="PF05187">
    <property type="entry name" value="Fer4_ETF_QO"/>
    <property type="match status" value="1"/>
</dbReference>
<dbReference type="Gene3D" id="3.30.9.90">
    <property type="match status" value="1"/>
</dbReference>
<dbReference type="PANTHER" id="PTHR10617:SF107">
    <property type="entry name" value="ELECTRON TRANSFER FLAVOPROTEIN-UBIQUINONE OXIDOREDUCTASE, MITOCHONDRIAL"/>
    <property type="match status" value="1"/>
</dbReference>
<comment type="caution">
    <text evidence="16">The sequence shown here is derived from an EMBL/GenBank/DDBJ whole genome shotgun (WGS) entry which is preliminary data.</text>
</comment>
<keyword evidence="7 14" id="KW-0274">FAD</keyword>
<evidence type="ECO:0000256" key="6">
    <source>
        <dbReference type="ARBA" id="ARBA00022723"/>
    </source>
</evidence>
<sequence>MEHIEREAMEFDVVIVGAGPAGLSAAIKIRQLAIENNLPDLTVCVVEKGSEVGAHILSGAVLEPRAMNELFPNWKEEGAPLNVPVTGDETYFLLSDTKAQKMPYWMVPKSMHNEGNYVISLGNVVRWLGQKAEELEVSIFPGFAASEILYHEDGTVKGIQTGDMGIGKNGEPTHNFTPGYELHAKYTLFAEGCRGHLGKRLIAKYNLDKDADPQHYGIGIKELWEIDPAKHKPGLVMHGAGWPLNETGSSGGWWLYHAENNQVTLGMIVDLSYENPHMYPFMEMQRWKTHPTIKQFLEGGKRISYGARAVVKGGFNALPKLTFPGGCLIGDDAGFLNFSKIKGSHTAMKSGMLCGEAVFEAIAAGVAKGGDLAIARVLEGEDHFDKELTAYTEKYNNSWLKEELYSSRNFGPAMHKFGQWIGGAFNFIDQNILKVPFTLHDLQQDFAVLKTVDTSTFKPNYPKPDGKLTFDRLSSVFVSNTVHEENQPAHLKLTDPSIPVNVNLPKWDEPAQRYCPAGVYEIMENDDGSKRFQINAANCVHCKTCDIKDPSQNITWVTPEGGGGPNYPNM</sequence>